<keyword evidence="2" id="KW-0812">Transmembrane</keyword>
<evidence type="ECO:0000313" key="3">
    <source>
        <dbReference type="EMBL" id="KAK4547050.1"/>
    </source>
</evidence>
<keyword evidence="4" id="KW-1185">Reference proteome</keyword>
<feature type="transmembrane region" description="Helical" evidence="2">
    <location>
        <begin position="486"/>
        <end position="510"/>
    </location>
</feature>
<feature type="region of interest" description="Disordered" evidence="1">
    <location>
        <begin position="158"/>
        <end position="183"/>
    </location>
</feature>
<feature type="transmembrane region" description="Helical" evidence="2">
    <location>
        <begin position="419"/>
        <end position="437"/>
    </location>
</feature>
<name>A0AAV9JPD7_9PEZI</name>
<feature type="transmembrane region" description="Helical" evidence="2">
    <location>
        <begin position="598"/>
        <end position="618"/>
    </location>
</feature>
<dbReference type="AlphaFoldDB" id="A0AAV9JPD7"/>
<feature type="transmembrane region" description="Helical" evidence="2">
    <location>
        <begin position="443"/>
        <end position="465"/>
    </location>
</feature>
<feature type="transmembrane region" description="Helical" evidence="2">
    <location>
        <begin position="339"/>
        <end position="361"/>
    </location>
</feature>
<organism evidence="3 4">
    <name type="scientific">Oleoguttula mirabilis</name>
    <dbReference type="NCBI Taxonomy" id="1507867"/>
    <lineage>
        <taxon>Eukaryota</taxon>
        <taxon>Fungi</taxon>
        <taxon>Dikarya</taxon>
        <taxon>Ascomycota</taxon>
        <taxon>Pezizomycotina</taxon>
        <taxon>Dothideomycetes</taxon>
        <taxon>Dothideomycetidae</taxon>
        <taxon>Mycosphaerellales</taxon>
        <taxon>Teratosphaeriaceae</taxon>
        <taxon>Oleoguttula</taxon>
    </lineage>
</organism>
<dbReference type="Proteomes" id="UP001324427">
    <property type="component" value="Unassembled WGS sequence"/>
</dbReference>
<feature type="transmembrane region" description="Helical" evidence="2">
    <location>
        <begin position="576"/>
        <end position="592"/>
    </location>
</feature>
<keyword evidence="2" id="KW-1133">Transmembrane helix</keyword>
<dbReference type="Pfam" id="PF06772">
    <property type="entry name" value="LtrA"/>
    <property type="match status" value="1"/>
</dbReference>
<dbReference type="PANTHER" id="PTHR36840:SF1">
    <property type="entry name" value="BLL5714 PROTEIN"/>
    <property type="match status" value="1"/>
</dbReference>
<protein>
    <submittedName>
        <fullName evidence="3">Uncharacterized protein</fullName>
    </submittedName>
</protein>
<dbReference type="InterPro" id="IPR010640">
    <property type="entry name" value="Low_temperature_requirement_A"/>
</dbReference>
<feature type="transmembrane region" description="Helical" evidence="2">
    <location>
        <begin position="367"/>
        <end position="387"/>
    </location>
</feature>
<accession>A0AAV9JPD7</accession>
<feature type="compositionally biased region" description="Polar residues" evidence="1">
    <location>
        <begin position="164"/>
        <end position="173"/>
    </location>
</feature>
<evidence type="ECO:0000313" key="4">
    <source>
        <dbReference type="Proteomes" id="UP001324427"/>
    </source>
</evidence>
<sequence length="673" mass="75583">MTSTPNKTLDAEKTAAGLTFAVPHPRGGGHASHQHVAKAKEKIRHFLHPDGKRIHVASSPEEAIHLRHKLAQLHKDEDFDVCVSGTPEHLDAVRQAREHHEGRRDELRSQHKDVYERFADVTAELDMLSNELERVTTHGVSLEAHFNKYGYNAHIKSYDDESPSESGASTPRSSIDAGKRKDSEVEQGYATPLKLFQMPAVRQYFHKGILWRASGSEEVQSFELFIDLLYVGIIAINGDAASENPTSLALLQFIITFTLSWKIWNDMALIISWFETNDIFQRISILFLLACLFGFTTTITQAFGQTYATLIGFYLASRLYMAIYLLAMAFIIPMIRPVMIYQVVFVGIGTALWIASIHVSWPNQLALIWVALWVDVAGAFSYVYFMMICHKIGGRAKEWFDNTFEFYPAINIEHRTERMNAFVTLVFGYTVVAILYQSTRNGVGAFFGKAILGLIQAFCFNWIYFEIDGANLRLHAIRRHKASAMLWNFSHLPFIMAFVLAGGALARLVVATDTPQSRLEDLTEAYQVRSEPEIRAGIRWFYCAGLAIALGGMGLISISHVHKEVEGLRLKKRHRLTFRFSVVVILACLPLADGLDSLQLVGTVTGLVVLTLVTELWATSSCHEKLMERSKPCQYFGHCGKKNLEAYVKDGREVDVAELGSEKVKKSGITIGL</sequence>
<comment type="caution">
    <text evidence="3">The sequence shown here is derived from an EMBL/GenBank/DDBJ whole genome shotgun (WGS) entry which is preliminary data.</text>
</comment>
<gene>
    <name evidence="3" type="ORF">LTR36_001271</name>
</gene>
<proteinExistence type="predicted"/>
<dbReference type="PANTHER" id="PTHR36840">
    <property type="entry name" value="BLL5714 PROTEIN"/>
    <property type="match status" value="1"/>
</dbReference>
<evidence type="ECO:0000256" key="1">
    <source>
        <dbReference type="SAM" id="MobiDB-lite"/>
    </source>
</evidence>
<feature type="transmembrane region" description="Helical" evidence="2">
    <location>
        <begin position="310"/>
        <end position="332"/>
    </location>
</feature>
<keyword evidence="2" id="KW-0472">Membrane</keyword>
<evidence type="ECO:0000256" key="2">
    <source>
        <dbReference type="SAM" id="Phobius"/>
    </source>
</evidence>
<feature type="transmembrane region" description="Helical" evidence="2">
    <location>
        <begin position="285"/>
        <end position="304"/>
    </location>
</feature>
<reference evidence="3 4" key="1">
    <citation type="submission" date="2021-11" db="EMBL/GenBank/DDBJ databases">
        <title>Black yeast isolated from Biological Soil Crust.</title>
        <authorList>
            <person name="Kurbessoian T."/>
        </authorList>
    </citation>
    <scope>NUCLEOTIDE SEQUENCE [LARGE SCALE GENOMIC DNA]</scope>
    <source>
        <strain evidence="3 4">CCFEE 5522</strain>
    </source>
</reference>
<feature type="transmembrane region" description="Helical" evidence="2">
    <location>
        <begin position="538"/>
        <end position="556"/>
    </location>
</feature>
<dbReference type="EMBL" id="JAVFHQ010000012">
    <property type="protein sequence ID" value="KAK4547050.1"/>
    <property type="molecule type" value="Genomic_DNA"/>
</dbReference>